<dbReference type="Pfam" id="PF16539">
    <property type="entry name" value="FlgT_M"/>
    <property type="match status" value="1"/>
</dbReference>
<feature type="domain" description="Flagellar assembly protein T N-terminal" evidence="4">
    <location>
        <begin position="22"/>
        <end position="109"/>
    </location>
</feature>
<dbReference type="AlphaFoldDB" id="A0A0C1MTY3"/>
<name>A0A0C1MTY3_9GAMM</name>
<dbReference type="RefSeq" id="WP_039608531.1">
    <property type="nucleotide sequence ID" value="NZ_JWIC01000004.1"/>
</dbReference>
<evidence type="ECO:0000259" key="4">
    <source>
        <dbReference type="Pfam" id="PF16548"/>
    </source>
</evidence>
<organism evidence="5 6">
    <name type="scientific">Pseudoalteromonas luteoviolacea</name>
    <dbReference type="NCBI Taxonomy" id="43657"/>
    <lineage>
        <taxon>Bacteria</taxon>
        <taxon>Pseudomonadati</taxon>
        <taxon>Pseudomonadota</taxon>
        <taxon>Gammaproteobacteria</taxon>
        <taxon>Alteromonadales</taxon>
        <taxon>Pseudoalteromonadaceae</taxon>
        <taxon>Pseudoalteromonas</taxon>
    </lineage>
</organism>
<dbReference type="InterPro" id="IPR032386">
    <property type="entry name" value="FlgT_M"/>
</dbReference>
<feature type="domain" description="Flagellar assembly protein T middle" evidence="3">
    <location>
        <begin position="112"/>
        <end position="268"/>
    </location>
</feature>
<reference evidence="5 6" key="1">
    <citation type="submission" date="2014-12" db="EMBL/GenBank/DDBJ databases">
        <title>Draft Genome Sequence of Pseudoalteromonas luteoviolacea HI1.</title>
        <authorList>
            <person name="Asahina A.Y."/>
            <person name="Hadfield M.G."/>
        </authorList>
    </citation>
    <scope>NUCLEOTIDE SEQUENCE [LARGE SCALE GENOMIC DNA]</scope>
    <source>
        <strain evidence="5 6">HI1</strain>
    </source>
</reference>
<proteinExistence type="predicted"/>
<sequence>MMNRVSCTAITACLLSFSVQAEWFEVTGYANAYTSDRAAARQEAVQDAITQALIFSGATVSSVQTLADGVLAQDHIKIKSHGEIQEINLVSENTQDGVMSVTLHLDIFPKQQQCPEESFHKQITVTQSQLIQPHQARLGQIFDIHKSASERMYQTLMQRNMTVKPIPFIDKSINVRAFFSQNFDYNAQLIESLTSASNSQYVLLSQITDLANTHKLNSDYAFWQDDEYVRSFKIDFVAFDAISKDKVWQQHYSVTGIWPYEKTKIIDVYSDTFWHTDYGKRIQGVFNSLAQDLNQAFACLPTRGRILHKDQDQLVINLGSAHGLKVGQELSIAHRSDVAGERNQFFSHSIQTINRVKVTQVNAQNAIAKNIQSRPMNNIQINDIVELIITPTEDFAL</sequence>
<evidence type="ECO:0000313" key="6">
    <source>
        <dbReference type="Proteomes" id="UP000031327"/>
    </source>
</evidence>
<dbReference type="InterPro" id="IPR032388">
    <property type="entry name" value="FlgT_C"/>
</dbReference>
<keyword evidence="5" id="KW-0282">Flagellum</keyword>
<evidence type="ECO:0000259" key="2">
    <source>
        <dbReference type="Pfam" id="PF16538"/>
    </source>
</evidence>
<dbReference type="InterPro" id="IPR038180">
    <property type="entry name" value="FlgT_N_sf"/>
</dbReference>
<dbReference type="InterPro" id="IPR038165">
    <property type="entry name" value="FlgT_C_sf"/>
</dbReference>
<evidence type="ECO:0000259" key="3">
    <source>
        <dbReference type="Pfam" id="PF16539"/>
    </source>
</evidence>
<dbReference type="Gene3D" id="2.40.10.410">
    <property type="entry name" value="FlgT, C-terminal domain"/>
    <property type="match status" value="1"/>
</dbReference>
<protein>
    <submittedName>
        <fullName evidence="5">Flagellar protein FlgT</fullName>
    </submittedName>
</protein>
<feature type="domain" description="Flagellar assembly protein T C-terminal" evidence="2">
    <location>
        <begin position="312"/>
        <end position="386"/>
    </location>
</feature>
<feature type="chain" id="PRO_5002135613" evidence="1">
    <location>
        <begin position="22"/>
        <end position="397"/>
    </location>
</feature>
<gene>
    <name evidence="5" type="ORF">JF50_06035</name>
</gene>
<evidence type="ECO:0000313" key="5">
    <source>
        <dbReference type="EMBL" id="KID58238.1"/>
    </source>
</evidence>
<dbReference type="Gene3D" id="3.30.1660.40">
    <property type="entry name" value="FlgT, N-terminal domain"/>
    <property type="match status" value="1"/>
</dbReference>
<dbReference type="Pfam" id="PF16548">
    <property type="entry name" value="FlgT_N"/>
    <property type="match status" value="1"/>
</dbReference>
<dbReference type="EMBL" id="JWIC01000004">
    <property type="protein sequence ID" value="KID58238.1"/>
    <property type="molecule type" value="Genomic_DNA"/>
</dbReference>
<dbReference type="Proteomes" id="UP000031327">
    <property type="component" value="Unassembled WGS sequence"/>
</dbReference>
<keyword evidence="5" id="KW-0969">Cilium</keyword>
<accession>A0A0C1MTY3</accession>
<evidence type="ECO:0000256" key="1">
    <source>
        <dbReference type="SAM" id="SignalP"/>
    </source>
</evidence>
<dbReference type="Gene3D" id="3.40.50.10610">
    <property type="entry name" value="ABC-type transport auxiliary lipoprotein component"/>
    <property type="match status" value="1"/>
</dbReference>
<dbReference type="InterPro" id="IPR032370">
    <property type="entry name" value="FlgT_N"/>
</dbReference>
<dbReference type="Pfam" id="PF16538">
    <property type="entry name" value="FlgT_C"/>
    <property type="match status" value="1"/>
</dbReference>
<keyword evidence="1" id="KW-0732">Signal</keyword>
<feature type="signal peptide" evidence="1">
    <location>
        <begin position="1"/>
        <end position="21"/>
    </location>
</feature>
<comment type="caution">
    <text evidence="5">The sequence shown here is derived from an EMBL/GenBank/DDBJ whole genome shotgun (WGS) entry which is preliminary data.</text>
</comment>
<keyword evidence="5" id="KW-0966">Cell projection</keyword>